<keyword evidence="3" id="KW-1185">Reference proteome</keyword>
<organism evidence="1">
    <name type="scientific">Hexamita inflata</name>
    <dbReference type="NCBI Taxonomy" id="28002"/>
    <lineage>
        <taxon>Eukaryota</taxon>
        <taxon>Metamonada</taxon>
        <taxon>Diplomonadida</taxon>
        <taxon>Hexamitidae</taxon>
        <taxon>Hexamitinae</taxon>
        <taxon>Hexamita</taxon>
    </lineage>
</organism>
<evidence type="ECO:0000313" key="1">
    <source>
        <dbReference type="EMBL" id="CAI9947437.1"/>
    </source>
</evidence>
<dbReference type="EMBL" id="CATOUU010000776">
    <property type="protein sequence ID" value="CAI9947437.1"/>
    <property type="molecule type" value="Genomic_DNA"/>
</dbReference>
<accession>A0AA86Q0A4</accession>
<sequence length="115" mass="12903">MQNSLNAIFMQKSYLQFRFNSQKCSGLVYNIIDNIFSFNLDNISIVGYNFYANNDNGNIVSTLQIPSVLVQINSVKVCSSLINQVGVQYLSVVSLSQQLISECQHAHAHKLERLG</sequence>
<dbReference type="EMBL" id="CAXDID020000145">
    <property type="protein sequence ID" value="CAL6040306.1"/>
    <property type="molecule type" value="Genomic_DNA"/>
</dbReference>
<evidence type="ECO:0000313" key="2">
    <source>
        <dbReference type="EMBL" id="CAL6040306.1"/>
    </source>
</evidence>
<name>A0AA86Q0A4_9EUKA</name>
<evidence type="ECO:0000313" key="3">
    <source>
        <dbReference type="Proteomes" id="UP001642409"/>
    </source>
</evidence>
<reference evidence="2 3" key="2">
    <citation type="submission" date="2024-07" db="EMBL/GenBank/DDBJ databases">
        <authorList>
            <person name="Akdeniz Z."/>
        </authorList>
    </citation>
    <scope>NUCLEOTIDE SEQUENCE [LARGE SCALE GENOMIC DNA]</scope>
</reference>
<gene>
    <name evidence="1" type="ORF">HINF_LOCUS35082</name>
    <name evidence="2" type="ORF">HINF_LOCUS38270</name>
</gene>
<protein>
    <submittedName>
        <fullName evidence="2">Hypothetical_protein</fullName>
    </submittedName>
</protein>
<reference evidence="1" key="1">
    <citation type="submission" date="2023-06" db="EMBL/GenBank/DDBJ databases">
        <authorList>
            <person name="Kurt Z."/>
        </authorList>
    </citation>
    <scope>NUCLEOTIDE SEQUENCE</scope>
</reference>
<dbReference type="Proteomes" id="UP001642409">
    <property type="component" value="Unassembled WGS sequence"/>
</dbReference>
<proteinExistence type="predicted"/>
<comment type="caution">
    <text evidence="1">The sequence shown here is derived from an EMBL/GenBank/DDBJ whole genome shotgun (WGS) entry which is preliminary data.</text>
</comment>
<dbReference type="AlphaFoldDB" id="A0AA86Q0A4"/>